<gene>
    <name evidence="2" type="ORF">QFZ22_001406</name>
</gene>
<feature type="region of interest" description="Disordered" evidence="1">
    <location>
        <begin position="1"/>
        <end position="23"/>
    </location>
</feature>
<protein>
    <submittedName>
        <fullName evidence="2">Uncharacterized protein</fullName>
    </submittedName>
</protein>
<organism evidence="2 3">
    <name type="scientific">Streptomyces canus</name>
    <dbReference type="NCBI Taxonomy" id="58343"/>
    <lineage>
        <taxon>Bacteria</taxon>
        <taxon>Bacillati</taxon>
        <taxon>Actinomycetota</taxon>
        <taxon>Actinomycetes</taxon>
        <taxon>Kitasatosporales</taxon>
        <taxon>Streptomycetaceae</taxon>
        <taxon>Streptomyces</taxon>
        <taxon>Streptomyces aurantiacus group</taxon>
    </lineage>
</organism>
<name>A0AAW8F5N5_9ACTN</name>
<dbReference type="Proteomes" id="UP001234216">
    <property type="component" value="Unassembled WGS sequence"/>
</dbReference>
<dbReference type="AlphaFoldDB" id="A0AAW8F5N5"/>
<proteinExistence type="predicted"/>
<sequence length="71" mass="7631">MSSDAPTHAGRPACPRHQGQGLRGHRALTGVCRRWAAALDHSGPYSAVSPVTDFYGRAGMVMKCPNYYKVG</sequence>
<dbReference type="EMBL" id="JAUSZV010000005">
    <property type="protein sequence ID" value="MDQ0905421.1"/>
    <property type="molecule type" value="Genomic_DNA"/>
</dbReference>
<reference evidence="2" key="1">
    <citation type="submission" date="2023-07" db="EMBL/GenBank/DDBJ databases">
        <title>Comparative genomics of wheat-associated soil bacteria to identify genetic determinants of phenazine resistance.</title>
        <authorList>
            <person name="Mouncey N."/>
        </authorList>
    </citation>
    <scope>NUCLEOTIDE SEQUENCE</scope>
    <source>
        <strain evidence="2">V4I22</strain>
    </source>
</reference>
<evidence type="ECO:0000313" key="3">
    <source>
        <dbReference type="Proteomes" id="UP001234216"/>
    </source>
</evidence>
<evidence type="ECO:0000256" key="1">
    <source>
        <dbReference type="SAM" id="MobiDB-lite"/>
    </source>
</evidence>
<accession>A0AAW8F5N5</accession>
<comment type="caution">
    <text evidence="2">The sequence shown here is derived from an EMBL/GenBank/DDBJ whole genome shotgun (WGS) entry which is preliminary data.</text>
</comment>
<evidence type="ECO:0000313" key="2">
    <source>
        <dbReference type="EMBL" id="MDQ0905421.1"/>
    </source>
</evidence>